<reference evidence="5 6" key="1">
    <citation type="submission" date="2019-06" db="EMBL/GenBank/DDBJ databases">
        <title>Micromonospora ordensis sp. nov., isolated from deep marine sediment.</title>
        <authorList>
            <person name="Veyisoglu A."/>
            <person name="Carro L."/>
            <person name="Klenk H.-P."/>
            <person name="Sahin N."/>
        </authorList>
    </citation>
    <scope>NUCLEOTIDE SEQUENCE [LARGE SCALE GENOMIC DNA]</scope>
    <source>
        <strain evidence="5 6">S2509</strain>
    </source>
</reference>
<name>A0A5C4QR67_9ACTN</name>
<dbReference type="OrthoDB" id="1643408at2"/>
<organism evidence="5 6">
    <name type="scientific">Micromonospora orduensis</name>
    <dbReference type="NCBI Taxonomy" id="1420891"/>
    <lineage>
        <taxon>Bacteria</taxon>
        <taxon>Bacillati</taxon>
        <taxon>Actinomycetota</taxon>
        <taxon>Actinomycetes</taxon>
        <taxon>Micromonosporales</taxon>
        <taxon>Micromonosporaceae</taxon>
        <taxon>Micromonospora</taxon>
    </lineage>
</organism>
<gene>
    <name evidence="5" type="ORF">FHG89_13065</name>
</gene>
<comment type="caution">
    <text evidence="5">The sequence shown here is derived from an EMBL/GenBank/DDBJ whole genome shotgun (WGS) entry which is preliminary data.</text>
</comment>
<evidence type="ECO:0000256" key="1">
    <source>
        <dbReference type="ARBA" id="ARBA00022630"/>
    </source>
</evidence>
<sequence>MTHRTLAVVSAGLSQPSSTRLLADQLAGATRDELARRGHEVELRVVDLREYAHDVVNNMLTGFPPTALREAIDAVTGADGIIAVTPIFNASYNGLFKSFFDVLDAGSLVDRPVLIGATGGTARHSLALEHAVRPMFSYLRAVVVPTAVFAAPEDWSDGTTDGALRGRIRRAAGELADQVERRPPTSGPADPFALTTDFLQMLGRGGDDTTVS</sequence>
<dbReference type="AlphaFoldDB" id="A0A5C4QR67"/>
<evidence type="ECO:0000259" key="4">
    <source>
        <dbReference type="Pfam" id="PF03358"/>
    </source>
</evidence>
<accession>A0A5C4QR67</accession>
<dbReference type="NCBIfam" id="TIGR04037">
    <property type="entry name" value="LLM_duo_CE1759"/>
    <property type="match status" value="1"/>
</dbReference>
<dbReference type="InterPro" id="IPR023932">
    <property type="entry name" value="CE1759_FMN_reduct"/>
</dbReference>
<keyword evidence="6" id="KW-1185">Reference proteome</keyword>
<evidence type="ECO:0000313" key="5">
    <source>
        <dbReference type="EMBL" id="TNH29271.1"/>
    </source>
</evidence>
<feature type="domain" description="NADPH-dependent FMN reductase-like" evidence="4">
    <location>
        <begin position="6"/>
        <end position="155"/>
    </location>
</feature>
<keyword evidence="2" id="KW-0288">FMN</keyword>
<proteinExistence type="predicted"/>
<dbReference type="SUPFAM" id="SSF52218">
    <property type="entry name" value="Flavoproteins"/>
    <property type="match status" value="1"/>
</dbReference>
<protein>
    <submittedName>
        <fullName evidence="5">NADPH-dependent FMN reductase</fullName>
    </submittedName>
</protein>
<dbReference type="EMBL" id="VDFY01000144">
    <property type="protein sequence ID" value="TNH29271.1"/>
    <property type="molecule type" value="Genomic_DNA"/>
</dbReference>
<dbReference type="Gene3D" id="3.40.50.360">
    <property type="match status" value="1"/>
</dbReference>
<dbReference type="PANTHER" id="PTHR43408">
    <property type="entry name" value="FMN REDUCTASE (NADPH)"/>
    <property type="match status" value="1"/>
</dbReference>
<dbReference type="PANTHER" id="PTHR43408:SF2">
    <property type="entry name" value="FMN REDUCTASE (NADPH)"/>
    <property type="match status" value="1"/>
</dbReference>
<keyword evidence="1" id="KW-0285">Flavoprotein</keyword>
<dbReference type="InterPro" id="IPR005025">
    <property type="entry name" value="FMN_Rdtase-like_dom"/>
</dbReference>
<dbReference type="RefSeq" id="WP_139584660.1">
    <property type="nucleotide sequence ID" value="NZ_VDFY01000144.1"/>
</dbReference>
<evidence type="ECO:0000313" key="6">
    <source>
        <dbReference type="Proteomes" id="UP000306145"/>
    </source>
</evidence>
<evidence type="ECO:0000256" key="2">
    <source>
        <dbReference type="ARBA" id="ARBA00022643"/>
    </source>
</evidence>
<dbReference type="InterPro" id="IPR029039">
    <property type="entry name" value="Flavoprotein-like_sf"/>
</dbReference>
<dbReference type="InterPro" id="IPR051814">
    <property type="entry name" value="NAD(P)H-dep_FMN_reductase"/>
</dbReference>
<dbReference type="Proteomes" id="UP000306145">
    <property type="component" value="Unassembled WGS sequence"/>
</dbReference>
<dbReference type="GO" id="GO:0016491">
    <property type="term" value="F:oxidoreductase activity"/>
    <property type="evidence" value="ECO:0007669"/>
    <property type="project" value="UniProtKB-KW"/>
</dbReference>
<keyword evidence="3" id="KW-0560">Oxidoreductase</keyword>
<evidence type="ECO:0000256" key="3">
    <source>
        <dbReference type="ARBA" id="ARBA00023002"/>
    </source>
</evidence>
<dbReference type="Pfam" id="PF03358">
    <property type="entry name" value="FMN_red"/>
    <property type="match status" value="1"/>
</dbReference>